<keyword evidence="3" id="KW-1185">Reference proteome</keyword>
<accession>A0AAV9ZG75</accession>
<protein>
    <recommendedName>
        <fullName evidence="4">BTB domain-containing protein</fullName>
    </recommendedName>
</protein>
<evidence type="ECO:0000313" key="3">
    <source>
        <dbReference type="Proteomes" id="UP001362999"/>
    </source>
</evidence>
<evidence type="ECO:0000256" key="1">
    <source>
        <dbReference type="SAM" id="MobiDB-lite"/>
    </source>
</evidence>
<gene>
    <name evidence="2" type="ORF">R3P38DRAFT_3234474</name>
</gene>
<feature type="compositionally biased region" description="Low complexity" evidence="1">
    <location>
        <begin position="28"/>
        <end position="39"/>
    </location>
</feature>
<proteinExistence type="predicted"/>
<evidence type="ECO:0000313" key="2">
    <source>
        <dbReference type="EMBL" id="KAK6981216.1"/>
    </source>
</evidence>
<name>A0AAV9ZG75_9AGAR</name>
<dbReference type="AlphaFoldDB" id="A0AAV9ZG75"/>
<evidence type="ECO:0008006" key="4">
    <source>
        <dbReference type="Google" id="ProtNLM"/>
    </source>
</evidence>
<dbReference type="Proteomes" id="UP001362999">
    <property type="component" value="Unassembled WGS sequence"/>
</dbReference>
<comment type="caution">
    <text evidence="2">The sequence shown here is derived from an EMBL/GenBank/DDBJ whole genome shotgun (WGS) entry which is preliminary data.</text>
</comment>
<reference evidence="2 3" key="1">
    <citation type="journal article" date="2024" name="J Genomics">
        <title>Draft genome sequencing and assembly of Favolaschia claudopus CIRM-BRFM 2984 isolated from oak limbs.</title>
        <authorList>
            <person name="Navarro D."/>
            <person name="Drula E."/>
            <person name="Chaduli D."/>
            <person name="Cazenave R."/>
            <person name="Ahrendt S."/>
            <person name="Wang J."/>
            <person name="Lipzen A."/>
            <person name="Daum C."/>
            <person name="Barry K."/>
            <person name="Grigoriev I.V."/>
            <person name="Favel A."/>
            <person name="Rosso M.N."/>
            <person name="Martin F."/>
        </authorList>
    </citation>
    <scope>NUCLEOTIDE SEQUENCE [LARGE SCALE GENOMIC DNA]</scope>
    <source>
        <strain evidence="2 3">CIRM-BRFM 2984</strain>
    </source>
</reference>
<organism evidence="2 3">
    <name type="scientific">Favolaschia claudopus</name>
    <dbReference type="NCBI Taxonomy" id="2862362"/>
    <lineage>
        <taxon>Eukaryota</taxon>
        <taxon>Fungi</taxon>
        <taxon>Dikarya</taxon>
        <taxon>Basidiomycota</taxon>
        <taxon>Agaricomycotina</taxon>
        <taxon>Agaricomycetes</taxon>
        <taxon>Agaricomycetidae</taxon>
        <taxon>Agaricales</taxon>
        <taxon>Marasmiineae</taxon>
        <taxon>Mycenaceae</taxon>
        <taxon>Favolaschia</taxon>
    </lineage>
</organism>
<dbReference type="EMBL" id="JAWWNJ010000152">
    <property type="protein sequence ID" value="KAK6981216.1"/>
    <property type="molecule type" value="Genomic_DNA"/>
</dbReference>
<feature type="region of interest" description="Disordered" evidence="1">
    <location>
        <begin position="1"/>
        <end position="42"/>
    </location>
</feature>
<sequence>MDDATAPSLHTLENGDVPTPRPMLYPRSESAPGSPASSSQYIPQEMIPKASFRLFGGMEGERKVLILKSTSPFFRSVIRSLADFDFKDKDTGMKE</sequence>